<evidence type="ECO:0000256" key="2">
    <source>
        <dbReference type="RuleBase" id="RU003616"/>
    </source>
</evidence>
<dbReference type="InterPro" id="IPR002068">
    <property type="entry name" value="A-crystallin/Hsp20_dom"/>
</dbReference>
<organism evidence="4 5">
    <name type="scientific">Acorus calamus</name>
    <name type="common">Sweet flag</name>
    <dbReference type="NCBI Taxonomy" id="4465"/>
    <lineage>
        <taxon>Eukaryota</taxon>
        <taxon>Viridiplantae</taxon>
        <taxon>Streptophyta</taxon>
        <taxon>Embryophyta</taxon>
        <taxon>Tracheophyta</taxon>
        <taxon>Spermatophyta</taxon>
        <taxon>Magnoliopsida</taxon>
        <taxon>Liliopsida</taxon>
        <taxon>Acoraceae</taxon>
        <taxon>Acorus</taxon>
    </lineage>
</organism>
<accession>A0AAV9FH88</accession>
<comment type="caution">
    <text evidence="4">The sequence shown here is derived from an EMBL/GenBank/DDBJ whole genome shotgun (WGS) entry which is preliminary data.</text>
</comment>
<reference evidence="4" key="2">
    <citation type="submission" date="2023-06" db="EMBL/GenBank/DDBJ databases">
        <authorList>
            <person name="Ma L."/>
            <person name="Liu K.-W."/>
            <person name="Li Z."/>
            <person name="Hsiao Y.-Y."/>
            <person name="Qi Y."/>
            <person name="Fu T."/>
            <person name="Tang G."/>
            <person name="Zhang D."/>
            <person name="Sun W.-H."/>
            <person name="Liu D.-K."/>
            <person name="Li Y."/>
            <person name="Chen G.-Z."/>
            <person name="Liu X.-D."/>
            <person name="Liao X.-Y."/>
            <person name="Jiang Y.-T."/>
            <person name="Yu X."/>
            <person name="Hao Y."/>
            <person name="Huang J."/>
            <person name="Zhao X.-W."/>
            <person name="Ke S."/>
            <person name="Chen Y.-Y."/>
            <person name="Wu W.-L."/>
            <person name="Hsu J.-L."/>
            <person name="Lin Y.-F."/>
            <person name="Huang M.-D."/>
            <person name="Li C.-Y."/>
            <person name="Huang L."/>
            <person name="Wang Z.-W."/>
            <person name="Zhao X."/>
            <person name="Zhong W.-Y."/>
            <person name="Peng D.-H."/>
            <person name="Ahmad S."/>
            <person name="Lan S."/>
            <person name="Zhang J.-S."/>
            <person name="Tsai W.-C."/>
            <person name="Van De Peer Y."/>
            <person name="Liu Z.-J."/>
        </authorList>
    </citation>
    <scope>NUCLEOTIDE SEQUENCE</scope>
    <source>
        <strain evidence="4">CP</strain>
        <tissue evidence="4">Leaves</tissue>
    </source>
</reference>
<evidence type="ECO:0000313" key="5">
    <source>
        <dbReference type="Proteomes" id="UP001180020"/>
    </source>
</evidence>
<comment type="similarity">
    <text evidence="1 2">Belongs to the small heat shock protein (HSP20) family.</text>
</comment>
<dbReference type="PANTHER" id="PTHR47838:SF1">
    <property type="entry name" value="21.7 KDA CLASS VI HEAT SHOCK PROTEIN"/>
    <property type="match status" value="1"/>
</dbReference>
<feature type="domain" description="SHSP" evidence="3">
    <location>
        <begin position="77"/>
        <end position="185"/>
    </location>
</feature>
<name>A0AAV9FH88_ACOCL</name>
<protein>
    <submittedName>
        <fullName evidence="4">21.7 kDa class VI heat shock protein</fullName>
    </submittedName>
</protein>
<dbReference type="Gene3D" id="2.60.40.790">
    <property type="match status" value="1"/>
</dbReference>
<keyword evidence="4" id="KW-0346">Stress response</keyword>
<keyword evidence="5" id="KW-1185">Reference proteome</keyword>
<dbReference type="Proteomes" id="UP001180020">
    <property type="component" value="Unassembled WGS sequence"/>
</dbReference>
<dbReference type="PANTHER" id="PTHR47838">
    <property type="entry name" value="21.7 KDA CLASS VI HEAT SHOCK PROTEIN"/>
    <property type="match status" value="1"/>
</dbReference>
<sequence>MSHRKALEIRYEDRNPHKWCKPLSEDVFNTFKAKAGSCALKFFDEGSLFSPLLFGKFFDPADAFPLWDFEAEALLQNCRSSNACSVDWSETDIGYILRAEIPEVQQCEIQICVEDGKVLEISGQCSKQEKAAKDWRRGNWWEFGYVRRLELPENADWKKLEAYIDDDIFLEIKISKNSTTDVGPQ</sequence>
<proteinExistence type="inferred from homology"/>
<dbReference type="InterPro" id="IPR008978">
    <property type="entry name" value="HSP20-like_chaperone"/>
</dbReference>
<evidence type="ECO:0000313" key="4">
    <source>
        <dbReference type="EMBL" id="KAK1324414.1"/>
    </source>
</evidence>
<dbReference type="SUPFAM" id="SSF49764">
    <property type="entry name" value="HSP20-like chaperones"/>
    <property type="match status" value="1"/>
</dbReference>
<dbReference type="AlphaFoldDB" id="A0AAV9FH88"/>
<dbReference type="EMBL" id="JAUJYO010000001">
    <property type="protein sequence ID" value="KAK1324414.1"/>
    <property type="molecule type" value="Genomic_DNA"/>
</dbReference>
<evidence type="ECO:0000256" key="1">
    <source>
        <dbReference type="PROSITE-ProRule" id="PRU00285"/>
    </source>
</evidence>
<reference evidence="4" key="1">
    <citation type="journal article" date="2023" name="Nat. Commun.">
        <title>Diploid and tetraploid genomes of Acorus and the evolution of monocots.</title>
        <authorList>
            <person name="Ma L."/>
            <person name="Liu K.W."/>
            <person name="Li Z."/>
            <person name="Hsiao Y.Y."/>
            <person name="Qi Y."/>
            <person name="Fu T."/>
            <person name="Tang G.D."/>
            <person name="Zhang D."/>
            <person name="Sun W.H."/>
            <person name="Liu D.K."/>
            <person name="Li Y."/>
            <person name="Chen G.Z."/>
            <person name="Liu X.D."/>
            <person name="Liao X.Y."/>
            <person name="Jiang Y.T."/>
            <person name="Yu X."/>
            <person name="Hao Y."/>
            <person name="Huang J."/>
            <person name="Zhao X.W."/>
            <person name="Ke S."/>
            <person name="Chen Y.Y."/>
            <person name="Wu W.L."/>
            <person name="Hsu J.L."/>
            <person name="Lin Y.F."/>
            <person name="Huang M.D."/>
            <person name="Li C.Y."/>
            <person name="Huang L."/>
            <person name="Wang Z.W."/>
            <person name="Zhao X."/>
            <person name="Zhong W.Y."/>
            <person name="Peng D.H."/>
            <person name="Ahmad S."/>
            <person name="Lan S."/>
            <person name="Zhang J.S."/>
            <person name="Tsai W.C."/>
            <person name="Van de Peer Y."/>
            <person name="Liu Z.J."/>
        </authorList>
    </citation>
    <scope>NUCLEOTIDE SEQUENCE</scope>
    <source>
        <strain evidence="4">CP</strain>
    </source>
</reference>
<gene>
    <name evidence="4" type="primary">HSP21.7</name>
    <name evidence="4" type="ORF">QJS10_CPA01g01038</name>
</gene>
<evidence type="ECO:0000259" key="3">
    <source>
        <dbReference type="PROSITE" id="PS01031"/>
    </source>
</evidence>
<dbReference type="PROSITE" id="PS01031">
    <property type="entry name" value="SHSP"/>
    <property type="match status" value="1"/>
</dbReference>
<dbReference type="Pfam" id="PF00011">
    <property type="entry name" value="HSP20"/>
    <property type="match status" value="1"/>
</dbReference>